<feature type="signal peptide" evidence="1">
    <location>
        <begin position="1"/>
        <end position="24"/>
    </location>
</feature>
<accession>A0A9P4K0N7</accession>
<evidence type="ECO:0000313" key="3">
    <source>
        <dbReference type="Proteomes" id="UP000800093"/>
    </source>
</evidence>
<proteinExistence type="predicted"/>
<protein>
    <submittedName>
        <fullName evidence="2">Uncharacterized protein</fullName>
    </submittedName>
</protein>
<evidence type="ECO:0000256" key="1">
    <source>
        <dbReference type="SAM" id="SignalP"/>
    </source>
</evidence>
<dbReference type="AlphaFoldDB" id="A0A9P4K0N7"/>
<gene>
    <name evidence="2" type="ORF">CC78DRAFT_585322</name>
</gene>
<comment type="caution">
    <text evidence="2">The sequence shown here is derived from an EMBL/GenBank/DDBJ whole genome shotgun (WGS) entry which is preliminary data.</text>
</comment>
<reference evidence="3" key="1">
    <citation type="journal article" date="2020" name="Stud. Mycol.">
        <title>101 Dothideomycetes genomes: A test case for predicting lifestyles and emergence of pathogens.</title>
        <authorList>
            <person name="Haridas S."/>
            <person name="Albert R."/>
            <person name="Binder M."/>
            <person name="Bloem J."/>
            <person name="LaButti K."/>
            <person name="Salamov A."/>
            <person name="Andreopoulos B."/>
            <person name="Baker S."/>
            <person name="Barry K."/>
            <person name="Bills G."/>
            <person name="Bluhm B."/>
            <person name="Cannon C."/>
            <person name="Castanera R."/>
            <person name="Culley D."/>
            <person name="Daum C."/>
            <person name="Ezra D."/>
            <person name="Gonzalez J."/>
            <person name="Henrissat B."/>
            <person name="Kuo A."/>
            <person name="Liang C."/>
            <person name="Lipzen A."/>
            <person name="Lutzoni F."/>
            <person name="Magnuson J."/>
            <person name="Mondo S."/>
            <person name="Nolan M."/>
            <person name="Ohm R."/>
            <person name="Pangilinan J."/>
            <person name="Park H.-J."/>
            <person name="Ramirez L."/>
            <person name="Alfaro M."/>
            <person name="Sun H."/>
            <person name="Tritt A."/>
            <person name="Yoshinaga Y."/>
            <person name="Zwiers L.-H."/>
            <person name="Turgeon B."/>
            <person name="Goodwin S."/>
            <person name="Spatafora J."/>
            <person name="Crous P."/>
            <person name="Grigoriev I."/>
        </authorList>
    </citation>
    <scope>NUCLEOTIDE SEQUENCE [LARGE SCALE GENOMIC DNA]</scope>
    <source>
        <strain evidence="3">CBS 304.66</strain>
    </source>
</reference>
<organism evidence="2 3">
    <name type="scientific">Lojkania enalia</name>
    <dbReference type="NCBI Taxonomy" id="147567"/>
    <lineage>
        <taxon>Eukaryota</taxon>
        <taxon>Fungi</taxon>
        <taxon>Dikarya</taxon>
        <taxon>Ascomycota</taxon>
        <taxon>Pezizomycotina</taxon>
        <taxon>Dothideomycetes</taxon>
        <taxon>Pleosporomycetidae</taxon>
        <taxon>Pleosporales</taxon>
        <taxon>Pleosporales incertae sedis</taxon>
        <taxon>Lojkania</taxon>
    </lineage>
</organism>
<keyword evidence="3" id="KW-1185">Reference proteome</keyword>
<dbReference type="OrthoDB" id="10253869at2759"/>
<keyword evidence="1" id="KW-0732">Signal</keyword>
<dbReference type="EMBL" id="ML986691">
    <property type="protein sequence ID" value="KAF2260018.1"/>
    <property type="molecule type" value="Genomic_DNA"/>
</dbReference>
<feature type="chain" id="PRO_5040366160" evidence="1">
    <location>
        <begin position="25"/>
        <end position="160"/>
    </location>
</feature>
<dbReference type="Proteomes" id="UP000800093">
    <property type="component" value="Unassembled WGS sequence"/>
</dbReference>
<name>A0A9P4K0N7_9PLEO</name>
<evidence type="ECO:0000313" key="2">
    <source>
        <dbReference type="EMBL" id="KAF2260018.1"/>
    </source>
</evidence>
<sequence>MSAARTASITVAALLLIDAPYSSSQSRENDLRPAPLNYTLSDTPDLAQKSLINERVEGQQVTEPPCAPPACLVLCKEYFVKQEDSSDVWVVDLHRHERLLGWEASNPGLIKTVVEIDANHYNILDVNDSLKMESLMKSLKEGLAILDSPESTRKISPFQQ</sequence>